<organism evidence="2 3">
    <name type="scientific">Mycena sanguinolenta</name>
    <dbReference type="NCBI Taxonomy" id="230812"/>
    <lineage>
        <taxon>Eukaryota</taxon>
        <taxon>Fungi</taxon>
        <taxon>Dikarya</taxon>
        <taxon>Basidiomycota</taxon>
        <taxon>Agaricomycotina</taxon>
        <taxon>Agaricomycetes</taxon>
        <taxon>Agaricomycetidae</taxon>
        <taxon>Agaricales</taxon>
        <taxon>Marasmiineae</taxon>
        <taxon>Mycenaceae</taxon>
        <taxon>Mycena</taxon>
    </lineage>
</organism>
<reference evidence="2" key="1">
    <citation type="submission" date="2020-05" db="EMBL/GenBank/DDBJ databases">
        <title>Mycena genomes resolve the evolution of fungal bioluminescence.</title>
        <authorList>
            <person name="Tsai I.J."/>
        </authorList>
    </citation>
    <scope>NUCLEOTIDE SEQUENCE</scope>
    <source>
        <strain evidence="2">160909Yilan</strain>
    </source>
</reference>
<keyword evidence="3" id="KW-1185">Reference proteome</keyword>
<keyword evidence="1" id="KW-0472">Membrane</keyword>
<evidence type="ECO:0000256" key="1">
    <source>
        <dbReference type="SAM" id="Phobius"/>
    </source>
</evidence>
<sequence>MNQIFSEFKSFRFGYTEAHPYPWRWTTPIVLGAFLLITPFLAVVNVPLSAYNREFALQPLEPSDGCFALRKLMADGSNGCDTCLIFFGGWVLWESFRASPRKGFPLSPNRSYGRFKIPELIHFDSVVRLQSTLGGPSAISHQFAQRQTAIRWLQWLQRKLANVIQEATYRPNDTLPTPLSKLIPSVLQSPADSFTSQLLSVGDTLVLDDCIFNYTITQAFNDANQSKPVSAFSYYNNPLSQGCDSTNITVHLQLNKMPELGFEFWSLQLVQFSGTVTCQIPTLFYLTWSGRGYLPDEVFFEAQEQCIRKKHVHNVVNLVPSRSTSFQCFLTNIPSGADQKQVYNQILPRLISVSLCILAVIAMPFWRAAPLKFLVVDVPSIALGLQNPIFTAAGTFGPLPIQITDVLSKGGLGDIPVSSLASVYGNLVQTLHHLVRVDLGVIVENQIYNSPKMYNRTILKVVAPPDADFTDEFANTSKDSTSNVTLMAQWQQNVEFFQTNVRVPPLEYLRPVPRLKLMGSAVTSVFVSTFAMLSVMWTVFSLVAGALARSSDRDRTTKKQITLTQRLKGDKWLESGIQEVEESEVVLLGHPEEPSSDPVAQLRKRMDRNNIQGVQMRVALARISAVLEKHGLIEDESWDDDTLVE</sequence>
<feature type="transmembrane region" description="Helical" evidence="1">
    <location>
        <begin position="525"/>
        <end position="548"/>
    </location>
</feature>
<proteinExistence type="predicted"/>
<feature type="transmembrane region" description="Helical" evidence="1">
    <location>
        <begin position="29"/>
        <end position="48"/>
    </location>
</feature>
<evidence type="ECO:0008006" key="4">
    <source>
        <dbReference type="Google" id="ProtNLM"/>
    </source>
</evidence>
<keyword evidence="1" id="KW-0812">Transmembrane</keyword>
<name>A0A8H6XGA6_9AGAR</name>
<dbReference type="Proteomes" id="UP000623467">
    <property type="component" value="Unassembled WGS sequence"/>
</dbReference>
<accession>A0A8H6XGA6</accession>
<keyword evidence="1" id="KW-1133">Transmembrane helix</keyword>
<dbReference type="AlphaFoldDB" id="A0A8H6XGA6"/>
<comment type="caution">
    <text evidence="2">The sequence shown here is derived from an EMBL/GenBank/DDBJ whole genome shotgun (WGS) entry which is preliminary data.</text>
</comment>
<evidence type="ECO:0000313" key="2">
    <source>
        <dbReference type="EMBL" id="KAF7340517.1"/>
    </source>
</evidence>
<protein>
    <recommendedName>
        <fullName evidence="4">Transmembrane protein</fullName>
    </recommendedName>
</protein>
<dbReference type="EMBL" id="JACAZH010000030">
    <property type="protein sequence ID" value="KAF7340517.1"/>
    <property type="molecule type" value="Genomic_DNA"/>
</dbReference>
<evidence type="ECO:0000313" key="3">
    <source>
        <dbReference type="Proteomes" id="UP000623467"/>
    </source>
</evidence>
<dbReference type="OrthoDB" id="3001227at2759"/>
<gene>
    <name evidence="2" type="ORF">MSAN_02123200</name>
</gene>